<dbReference type="RefSeq" id="WP_042151258.1">
    <property type="nucleotide sequence ID" value="NZ_BBNO01000002.1"/>
</dbReference>
<reference evidence="1 2" key="2">
    <citation type="journal article" date="2015" name="Stand. Genomic Sci.">
        <title>Draft genome sequence of marine-derived Streptomyces sp. TP-A0598, a producer of anti-MRSA antibiotic lydicamycins.</title>
        <authorList>
            <person name="Komaki H."/>
            <person name="Ichikawa N."/>
            <person name="Hosoyama A."/>
            <person name="Fujita N."/>
            <person name="Igarashi Y."/>
        </authorList>
    </citation>
    <scope>NUCLEOTIDE SEQUENCE [LARGE SCALE GENOMIC DNA]</scope>
    <source>
        <strain evidence="1 2">NBRC 110027</strain>
    </source>
</reference>
<reference evidence="2" key="1">
    <citation type="submission" date="2014-09" db="EMBL/GenBank/DDBJ databases">
        <title>Whole genome shotgun sequence of Streptomyces sp. NBRC 110027.</title>
        <authorList>
            <person name="Komaki H."/>
            <person name="Ichikawa N."/>
            <person name="Katano-Makiyama Y."/>
            <person name="Hosoyama A."/>
            <person name="Hashimoto M."/>
            <person name="Uohara A."/>
            <person name="Kitahashi Y."/>
            <person name="Ohji S."/>
            <person name="Kimura A."/>
            <person name="Yamazoe A."/>
            <person name="Igarashi Y."/>
            <person name="Fujita N."/>
        </authorList>
    </citation>
    <scope>NUCLEOTIDE SEQUENCE [LARGE SCALE GENOMIC DNA]</scope>
    <source>
        <strain evidence="2">NBRC 110027</strain>
    </source>
</reference>
<sequence>MRNGFTPAIDTCEIADNELDNIAGGLASAGAEVAGHGAAVSVGGVVETAGSLASSVPVGQVSGMATVETTGF</sequence>
<evidence type="ECO:0000313" key="2">
    <source>
        <dbReference type="Proteomes" id="UP000048965"/>
    </source>
</evidence>
<dbReference type="Proteomes" id="UP000048965">
    <property type="component" value="Unassembled WGS sequence"/>
</dbReference>
<evidence type="ECO:0000313" key="1">
    <source>
        <dbReference type="EMBL" id="GAO07354.1"/>
    </source>
</evidence>
<name>A0A0P4R3G5_9ACTN</name>
<keyword evidence="2" id="KW-1185">Reference proteome</keyword>
<protein>
    <submittedName>
        <fullName evidence="1">Uncharacterized protein</fullName>
    </submittedName>
</protein>
<gene>
    <name evidence="1" type="ORF">TPA0598_02_05930</name>
</gene>
<comment type="caution">
    <text evidence="1">The sequence shown here is derived from an EMBL/GenBank/DDBJ whole genome shotgun (WGS) entry which is preliminary data.</text>
</comment>
<accession>A0A0P4R3G5</accession>
<dbReference type="EMBL" id="BBNO01000002">
    <property type="protein sequence ID" value="GAO07354.1"/>
    <property type="molecule type" value="Genomic_DNA"/>
</dbReference>
<proteinExistence type="predicted"/>
<dbReference type="AlphaFoldDB" id="A0A0P4R3G5"/>
<organism evidence="1 2">
    <name type="scientific">Streptomyces lydicamycinicus</name>
    <dbReference type="NCBI Taxonomy" id="1546107"/>
    <lineage>
        <taxon>Bacteria</taxon>
        <taxon>Bacillati</taxon>
        <taxon>Actinomycetota</taxon>
        <taxon>Actinomycetes</taxon>
        <taxon>Kitasatosporales</taxon>
        <taxon>Streptomycetaceae</taxon>
        <taxon>Streptomyces</taxon>
    </lineage>
</organism>